<proteinExistence type="predicted"/>
<protein>
    <submittedName>
        <fullName evidence="1">Uncharacterized protein</fullName>
    </submittedName>
</protein>
<dbReference type="RefSeq" id="WP_282715871.1">
    <property type="nucleotide sequence ID" value="NZ_JASCRZ010000002.1"/>
</dbReference>
<organism evidence="1 2">
    <name type="scientific">Flavobacterium algoritolerans</name>
    <dbReference type="NCBI Taxonomy" id="3041254"/>
    <lineage>
        <taxon>Bacteria</taxon>
        <taxon>Pseudomonadati</taxon>
        <taxon>Bacteroidota</taxon>
        <taxon>Flavobacteriia</taxon>
        <taxon>Flavobacteriales</taxon>
        <taxon>Flavobacteriaceae</taxon>
        <taxon>Flavobacterium</taxon>
    </lineage>
</organism>
<name>A0ABT6V836_9FLAO</name>
<dbReference type="Proteomes" id="UP001243403">
    <property type="component" value="Unassembled WGS sequence"/>
</dbReference>
<accession>A0ABT6V836</accession>
<dbReference type="EMBL" id="JASCRZ010000002">
    <property type="protein sequence ID" value="MDI5894389.1"/>
    <property type="molecule type" value="Genomic_DNA"/>
</dbReference>
<evidence type="ECO:0000313" key="2">
    <source>
        <dbReference type="Proteomes" id="UP001243403"/>
    </source>
</evidence>
<gene>
    <name evidence="1" type="ORF">QLS65_05765</name>
</gene>
<reference evidence="1 2" key="1">
    <citation type="submission" date="2023-04" db="EMBL/GenBank/DDBJ databases">
        <title>Two novel species of Flavobacterium.</title>
        <authorList>
            <person name="Liu Q."/>
            <person name="Xin Y.-H."/>
        </authorList>
    </citation>
    <scope>NUCLEOTIDE SEQUENCE [LARGE SCALE GENOMIC DNA]</scope>
    <source>
        <strain evidence="1 2">LB1P51</strain>
    </source>
</reference>
<evidence type="ECO:0000313" key="1">
    <source>
        <dbReference type="EMBL" id="MDI5894389.1"/>
    </source>
</evidence>
<comment type="caution">
    <text evidence="1">The sequence shown here is derived from an EMBL/GenBank/DDBJ whole genome shotgun (WGS) entry which is preliminary data.</text>
</comment>
<sequence>MAAQNITKRDYDEWLEFCRQVQNSTAVNLVETPAEQKFRITNAKRDYNFFVKNYFPTYADADCAEFHIKFAEACLKDPNFFGIAEWPREHAKSVHITIIIPMWLIVHKQLTGMILMGKNENDACNLLADVQSQLQFNELFAHDFGQQYNFGSWQEGDFTTKDGIRFLAVGRDQSPRGARKGEKRPNYGVIDDIDDDEIVHNQKRVKKIVNRILGAFYFALSIKGARVCVGGNRIHSQSILAHLVGDTRPGAKKREGIFHSKVLALYNIVKNALGEIVSADVAWDERYSLEEIVRKMKKAGPVLAMQEFFHETEVEGSIFKNQYFKFNKLPHLKQMVVLIGYFDPSFENNVTSDFKAVSIWGLKDEKRFCYKRYTRRSELEDVYQWMINVEKKLPAGVAIIWYIEKQFSTKLVRQALARVRKKNNNYPLHISEDDRTKPGKYTRMVRMEPEYASGNVFYNIDEENDPDMVTGNMQVKGIEPGYRSADDAPDADEGAWFYLDQHMSFTPENIRGSVKMGKQQINENKKY</sequence>
<keyword evidence="2" id="KW-1185">Reference proteome</keyword>